<organism evidence="3">
    <name type="scientific">Notodromas monacha</name>
    <dbReference type="NCBI Taxonomy" id="399045"/>
    <lineage>
        <taxon>Eukaryota</taxon>
        <taxon>Metazoa</taxon>
        <taxon>Ecdysozoa</taxon>
        <taxon>Arthropoda</taxon>
        <taxon>Crustacea</taxon>
        <taxon>Oligostraca</taxon>
        <taxon>Ostracoda</taxon>
        <taxon>Podocopa</taxon>
        <taxon>Podocopida</taxon>
        <taxon>Cypridocopina</taxon>
        <taxon>Cypridoidea</taxon>
        <taxon>Cyprididae</taxon>
        <taxon>Notodromas</taxon>
    </lineage>
</organism>
<proteinExistence type="inferred from homology"/>
<dbReference type="PANTHER" id="PTHR13354">
    <property type="entry name" value="ROUND SPERMATID BASIC PROTEIN 1"/>
    <property type="match status" value="1"/>
</dbReference>
<feature type="compositionally biased region" description="Low complexity" evidence="2">
    <location>
        <begin position="41"/>
        <end position="51"/>
    </location>
</feature>
<evidence type="ECO:0000313" key="3">
    <source>
        <dbReference type="EMBL" id="CAD7272284.1"/>
    </source>
</evidence>
<accession>A0A7R9BDV9</accession>
<dbReference type="InterPro" id="IPR026306">
    <property type="entry name" value="RSBN1/Dpy-2/CEP530"/>
</dbReference>
<dbReference type="AlphaFoldDB" id="A0A7R9BDV9"/>
<dbReference type="OrthoDB" id="6020087at2759"/>
<evidence type="ECO:0000256" key="1">
    <source>
        <dbReference type="ARBA" id="ARBA00010560"/>
    </source>
</evidence>
<feature type="region of interest" description="Disordered" evidence="2">
    <location>
        <begin position="464"/>
        <end position="576"/>
    </location>
</feature>
<dbReference type="PANTHER" id="PTHR13354:SF11">
    <property type="entry name" value="LYSINE-SPECIFIC DEMETHYLASE 9"/>
    <property type="match status" value="1"/>
</dbReference>
<keyword evidence="4" id="KW-1185">Reference proteome</keyword>
<comment type="similarity">
    <text evidence="1">Belongs to the round spermatid basic protein 1 family.</text>
</comment>
<dbReference type="GO" id="GO:0005634">
    <property type="term" value="C:nucleus"/>
    <property type="evidence" value="ECO:0007669"/>
    <property type="project" value="InterPro"/>
</dbReference>
<feature type="compositionally biased region" description="Basic and acidic residues" evidence="2">
    <location>
        <begin position="556"/>
        <end position="566"/>
    </location>
</feature>
<reference evidence="3" key="1">
    <citation type="submission" date="2020-11" db="EMBL/GenBank/DDBJ databases">
        <authorList>
            <person name="Tran Van P."/>
        </authorList>
    </citation>
    <scope>NUCLEOTIDE SEQUENCE</scope>
</reference>
<feature type="compositionally biased region" description="Polar residues" evidence="2">
    <location>
        <begin position="567"/>
        <end position="576"/>
    </location>
</feature>
<feature type="compositionally biased region" description="Polar residues" evidence="2">
    <location>
        <begin position="542"/>
        <end position="553"/>
    </location>
</feature>
<sequence length="576" mass="64953">MEAEKLSPDTSTAPEPIPPLDTPIVKCEKSPDSPPRQTKVDLTQDLITQTDDVPKPTPVKTEGGGGVKSKCVETPHEGNKRHVGVQCKRMRNDFPNLQYGKYYRVEIDPNGGAKTLHMDHADTQHLSPDTVSALAKEFLKLLFAEENGSAKYVIGVVHGAGKQLPDLFDLLANRYPDLKVRHSYLTKDGNFEQTTLGQYYEEVKNSYKDGIIRFGPLDNLSIVGAAGEESGNYFPELLKAMETVPFLRKVMPWGSMSSCRGMDPRRSDDGPILWVRPGEQMVPTSYMRGRNGEGPCGISPLKRKRALAELSSLTTWPRASDPRTVFFEDRTKAHADHTGKNVPPVTTAAVALIKAFYTDEEEVRRLGRRRVKDVVAFHPEDYEKVVDELNLDLLEPPMTQCPIWLDEAKLNQLRRDTGIRYAQFYLHDDDIYFLPRKVVHQFRTVSACTSIAWHCRLKMYDTREHKSKRHHEDHRPDESPAPKKSAKVKRRSSTPLSSSSSSGKRMKRDDADDEDEGREKAKGEPEDEDEQKRKRKERQEADVSSSSNLSPSTCKAEVDTAKRELFSESTTATTAE</sequence>
<dbReference type="EMBL" id="CAJPEX010000016">
    <property type="protein sequence ID" value="CAG0912436.1"/>
    <property type="molecule type" value="Genomic_DNA"/>
</dbReference>
<feature type="region of interest" description="Disordered" evidence="2">
    <location>
        <begin position="1"/>
        <end position="77"/>
    </location>
</feature>
<evidence type="ECO:0000256" key="2">
    <source>
        <dbReference type="SAM" id="MobiDB-lite"/>
    </source>
</evidence>
<name>A0A7R9BDV9_9CRUS</name>
<gene>
    <name evidence="3" type="ORF">NMOB1V02_LOCUS226</name>
</gene>
<evidence type="ECO:0008006" key="5">
    <source>
        <dbReference type="Google" id="ProtNLM"/>
    </source>
</evidence>
<dbReference type="SUPFAM" id="SSF51197">
    <property type="entry name" value="Clavaminate synthase-like"/>
    <property type="match status" value="1"/>
</dbReference>
<dbReference type="EMBL" id="OA882053">
    <property type="protein sequence ID" value="CAD7272284.1"/>
    <property type="molecule type" value="Genomic_DNA"/>
</dbReference>
<protein>
    <recommendedName>
        <fullName evidence="5">Round spermatid basic protein 1-like protein</fullName>
    </recommendedName>
</protein>
<feature type="compositionally biased region" description="Low complexity" evidence="2">
    <location>
        <begin position="493"/>
        <end position="502"/>
    </location>
</feature>
<dbReference type="Proteomes" id="UP000678499">
    <property type="component" value="Unassembled WGS sequence"/>
</dbReference>
<evidence type="ECO:0000313" key="4">
    <source>
        <dbReference type="Proteomes" id="UP000678499"/>
    </source>
</evidence>